<feature type="signal peptide" evidence="2">
    <location>
        <begin position="1"/>
        <end position="18"/>
    </location>
</feature>
<evidence type="ECO:0000256" key="1">
    <source>
        <dbReference type="SAM" id="MobiDB-lite"/>
    </source>
</evidence>
<name>A0A2V3W1U3_9BACI</name>
<evidence type="ECO:0000313" key="3">
    <source>
        <dbReference type="EMBL" id="PXW86215.1"/>
    </source>
</evidence>
<keyword evidence="2" id="KW-0732">Signal</keyword>
<keyword evidence="4" id="KW-1185">Reference proteome</keyword>
<organism evidence="3 4">
    <name type="scientific">Pseudogracilibacillus auburnensis</name>
    <dbReference type="NCBI Taxonomy" id="1494959"/>
    <lineage>
        <taxon>Bacteria</taxon>
        <taxon>Bacillati</taxon>
        <taxon>Bacillota</taxon>
        <taxon>Bacilli</taxon>
        <taxon>Bacillales</taxon>
        <taxon>Bacillaceae</taxon>
        <taxon>Pseudogracilibacillus</taxon>
    </lineage>
</organism>
<reference evidence="3 4" key="1">
    <citation type="submission" date="2018-05" db="EMBL/GenBank/DDBJ databases">
        <title>Genomic Encyclopedia of Type Strains, Phase IV (KMG-IV): sequencing the most valuable type-strain genomes for metagenomic binning, comparative biology and taxonomic classification.</title>
        <authorList>
            <person name="Goeker M."/>
        </authorList>
    </citation>
    <scope>NUCLEOTIDE SEQUENCE [LARGE SCALE GENOMIC DNA]</scope>
    <source>
        <strain evidence="3 4">DSM 28556</strain>
    </source>
</reference>
<dbReference type="Proteomes" id="UP000247978">
    <property type="component" value="Unassembled WGS sequence"/>
</dbReference>
<comment type="caution">
    <text evidence="3">The sequence shown here is derived from an EMBL/GenBank/DDBJ whole genome shotgun (WGS) entry which is preliminary data.</text>
</comment>
<dbReference type="PROSITE" id="PS51257">
    <property type="entry name" value="PROKAR_LIPOPROTEIN"/>
    <property type="match status" value="1"/>
</dbReference>
<sequence length="299" mass="34238">MKKLMTFILVGLLIAVMAACNKTSDPADSKANENEQEEVTDEEADSEADSEEETDESNSSSTKEIFDKTTEANNGLESFSLELDLQQAMEIDGEKMDINSVMLMDIFTNPFTLKQELTMDMGELGKQEMEIFLVDSGAYIFDSTEGEWLKLPSEFAEEFIDFSDEDADLGSELQQFEEFMEDFTLEEDDNHYILKLQADDEKFNKLIDETLQDAMPEDLGFEDDLYDSISFENVTYEIIIDKETYYYKELNVTLDLEMEIDGEKMTSQQVIQSTYSNHNEVEEIKVPQEAIDNAVEVEL</sequence>
<dbReference type="Gene3D" id="2.50.20.20">
    <property type="match status" value="1"/>
</dbReference>
<dbReference type="Pfam" id="PF20316">
    <property type="entry name" value="DUF6612"/>
    <property type="match status" value="1"/>
</dbReference>
<dbReference type="RefSeq" id="WP_110395640.1">
    <property type="nucleotide sequence ID" value="NZ_JBHUHB010000001.1"/>
</dbReference>
<feature type="compositionally biased region" description="Acidic residues" evidence="1">
    <location>
        <begin position="34"/>
        <end position="56"/>
    </location>
</feature>
<evidence type="ECO:0000256" key="2">
    <source>
        <dbReference type="SAM" id="SignalP"/>
    </source>
</evidence>
<protein>
    <recommendedName>
        <fullName evidence="5">Lipoprotein</fullName>
    </recommendedName>
</protein>
<proteinExistence type="predicted"/>
<dbReference type="EMBL" id="QJJQ01000008">
    <property type="protein sequence ID" value="PXW86215.1"/>
    <property type="molecule type" value="Genomic_DNA"/>
</dbReference>
<feature type="chain" id="PRO_5038390300" description="Lipoprotein" evidence="2">
    <location>
        <begin position="19"/>
        <end position="299"/>
    </location>
</feature>
<dbReference type="OrthoDB" id="1957331at2"/>
<accession>A0A2V3W1U3</accession>
<dbReference type="InterPro" id="IPR046720">
    <property type="entry name" value="DUF6612"/>
</dbReference>
<dbReference type="AlphaFoldDB" id="A0A2V3W1U3"/>
<evidence type="ECO:0000313" key="4">
    <source>
        <dbReference type="Proteomes" id="UP000247978"/>
    </source>
</evidence>
<gene>
    <name evidence="3" type="ORF">DFR56_10828</name>
</gene>
<evidence type="ECO:0008006" key="5">
    <source>
        <dbReference type="Google" id="ProtNLM"/>
    </source>
</evidence>
<feature type="region of interest" description="Disordered" evidence="1">
    <location>
        <begin position="23"/>
        <end position="64"/>
    </location>
</feature>